<comment type="function">
    <text evidence="2">Antitoxin component of a type II toxin-antitoxin (TA) system.</text>
</comment>
<comment type="similarity">
    <text evidence="1 2">Belongs to the phD/YefM antitoxin family.</text>
</comment>
<gene>
    <name evidence="3" type="ORF">ABS361_03870</name>
</gene>
<dbReference type="NCBIfam" id="TIGR01552">
    <property type="entry name" value="phd_fam"/>
    <property type="match status" value="1"/>
</dbReference>
<evidence type="ECO:0000256" key="2">
    <source>
        <dbReference type="RuleBase" id="RU362080"/>
    </source>
</evidence>
<dbReference type="SUPFAM" id="SSF143120">
    <property type="entry name" value="YefM-like"/>
    <property type="match status" value="1"/>
</dbReference>
<reference evidence="3" key="1">
    <citation type="submission" date="2024-06" db="EMBL/GenBank/DDBJ databases">
        <title>Methylostella associata gen. nov., sp. nov., a novel Ancalomicrobiaceae-affiliated facultatively methylotrophic bacteria that feed on methanotrophs of the genus Methylococcus.</title>
        <authorList>
            <person name="Saltykova V."/>
            <person name="Danilova O.V."/>
            <person name="Oshkin I.Y."/>
            <person name="Belova S.E."/>
            <person name="Pimenov N.V."/>
            <person name="Dedysh S.N."/>
        </authorList>
    </citation>
    <scope>NUCLEOTIDE SEQUENCE</scope>
    <source>
        <strain evidence="3">S20</strain>
    </source>
</reference>
<name>A0AAU7XC73_9HYPH</name>
<dbReference type="InterPro" id="IPR051416">
    <property type="entry name" value="phD-YefM_TA_antitoxins"/>
</dbReference>
<protein>
    <recommendedName>
        <fullName evidence="2">Antitoxin</fullName>
    </recommendedName>
</protein>
<accession>A0AAU7XC73</accession>
<dbReference type="EMBL" id="CP158568">
    <property type="protein sequence ID" value="XBY45432.1"/>
    <property type="molecule type" value="Genomic_DNA"/>
</dbReference>
<dbReference type="InterPro" id="IPR006442">
    <property type="entry name" value="Antitoxin_Phd/YefM"/>
</dbReference>
<dbReference type="PANTHER" id="PTHR35377:SF8">
    <property type="entry name" value="ANTITOXIN VAPB22"/>
    <property type="match status" value="1"/>
</dbReference>
<dbReference type="InterPro" id="IPR036165">
    <property type="entry name" value="YefM-like_sf"/>
</dbReference>
<proteinExistence type="inferred from homology"/>
<dbReference type="Pfam" id="PF02604">
    <property type="entry name" value="PhdYeFM_antitox"/>
    <property type="match status" value="1"/>
</dbReference>
<evidence type="ECO:0000256" key="1">
    <source>
        <dbReference type="ARBA" id="ARBA00009981"/>
    </source>
</evidence>
<dbReference type="RefSeq" id="WP_407050525.1">
    <property type="nucleotide sequence ID" value="NZ_CP158568.1"/>
</dbReference>
<organism evidence="3">
    <name type="scientific">Methyloraptor flagellatus</name>
    <dbReference type="NCBI Taxonomy" id="3162530"/>
    <lineage>
        <taxon>Bacteria</taxon>
        <taxon>Pseudomonadati</taxon>
        <taxon>Pseudomonadota</taxon>
        <taxon>Alphaproteobacteria</taxon>
        <taxon>Hyphomicrobiales</taxon>
        <taxon>Ancalomicrobiaceae</taxon>
        <taxon>Methyloraptor</taxon>
    </lineage>
</organism>
<sequence length="82" mass="8930">MITVGTLEAKNKLSALLDHVVRGEEVVITRHGRPVARLVPAVAVDDFGEIAREITAARDALAASNVTLTTEEIRVLRDEGRR</sequence>
<dbReference type="KEGG" id="mflg:ABS361_03870"/>
<evidence type="ECO:0000313" key="3">
    <source>
        <dbReference type="EMBL" id="XBY45432.1"/>
    </source>
</evidence>
<dbReference type="PANTHER" id="PTHR35377">
    <property type="entry name" value="ANTITOXIN VAPB49-RELATED-RELATED"/>
    <property type="match status" value="1"/>
</dbReference>
<dbReference type="AlphaFoldDB" id="A0AAU7XC73"/>
<dbReference type="Gene3D" id="3.40.1620.10">
    <property type="entry name" value="YefM-like domain"/>
    <property type="match status" value="1"/>
</dbReference>